<name>A0A814ARN0_9BILA</name>
<keyword evidence="1" id="KW-0560">Oxidoreductase</keyword>
<organism evidence="3 4">
    <name type="scientific">Adineta steineri</name>
    <dbReference type="NCBI Taxonomy" id="433720"/>
    <lineage>
        <taxon>Eukaryota</taxon>
        <taxon>Metazoa</taxon>
        <taxon>Spiralia</taxon>
        <taxon>Gnathifera</taxon>
        <taxon>Rotifera</taxon>
        <taxon>Eurotatoria</taxon>
        <taxon>Bdelloidea</taxon>
        <taxon>Adinetida</taxon>
        <taxon>Adinetidae</taxon>
        <taxon>Adineta</taxon>
    </lineage>
</organism>
<reference evidence="3" key="1">
    <citation type="submission" date="2021-02" db="EMBL/GenBank/DDBJ databases">
        <authorList>
            <person name="Nowell W R."/>
        </authorList>
    </citation>
    <scope>NUCLEOTIDE SEQUENCE</scope>
</reference>
<protein>
    <recommendedName>
        <fullName evidence="1">Iodothyronine deiodinase</fullName>
    </recommendedName>
</protein>
<keyword evidence="1" id="KW-0712">Selenocysteine</keyword>
<evidence type="ECO:0000313" key="3">
    <source>
        <dbReference type="EMBL" id="CAF0916608.1"/>
    </source>
</evidence>
<proteinExistence type="inferred from homology"/>
<dbReference type="GO" id="GO:0042446">
    <property type="term" value="P:hormone biosynthetic process"/>
    <property type="evidence" value="ECO:0007669"/>
    <property type="project" value="UniProtKB-KW"/>
</dbReference>
<evidence type="ECO:0000256" key="2">
    <source>
        <dbReference type="SAM" id="SignalP"/>
    </source>
</evidence>
<dbReference type="PANTHER" id="PTHR11781:SF22">
    <property type="entry name" value="TYPE I IODOTHYRONINE DEIODINASE"/>
    <property type="match status" value="1"/>
</dbReference>
<gene>
    <name evidence="3" type="ORF">VCS650_LOCUS10142</name>
</gene>
<comment type="caution">
    <text evidence="3">The sequence shown here is derived from an EMBL/GenBank/DDBJ whole genome shotgun (WGS) entry which is preliminary data.</text>
</comment>
<sequence>MLVSILLLATLRSLWIVITFQEKQYIEKAKKAAEQDRKNSDHQMPNEFIQGAALNVETTPPSVLVRSALRPQFWISYWKILRFRCKLDQIIPSTITEPGKPIPESAEIIPVFTQDFNRLDNDDLNIKTINLRSLMKQGRYLVLNFEAHASDGFKFSGPQYSFIANHRNIKDRLDAVKIMIEMAKIDKDSAISVYCDTMNNRTNQLFRASPERLYVLHDQKVLYQGGKGPNGYSIPSLEYVLKKNLEI</sequence>
<dbReference type="GO" id="GO:0042403">
    <property type="term" value="P:thyroid hormone metabolic process"/>
    <property type="evidence" value="ECO:0007669"/>
    <property type="project" value="TreeGrafter"/>
</dbReference>
<accession>A0A814ARN0</accession>
<dbReference type="Pfam" id="PF00837">
    <property type="entry name" value="T4_deiodinase"/>
    <property type="match status" value="1"/>
</dbReference>
<dbReference type="InterPro" id="IPR000643">
    <property type="entry name" value="Iodothyronine_deiodinase"/>
</dbReference>
<dbReference type="Gene3D" id="3.40.30.10">
    <property type="entry name" value="Glutaredoxin"/>
    <property type="match status" value="1"/>
</dbReference>
<evidence type="ECO:0000256" key="1">
    <source>
        <dbReference type="RuleBase" id="RU000676"/>
    </source>
</evidence>
<dbReference type="Proteomes" id="UP000663891">
    <property type="component" value="Unassembled WGS sequence"/>
</dbReference>
<comment type="function">
    <text evidence="1">Responsible for the deiodination of T4 (3,5,3',5'-tetraiodothyronine).</text>
</comment>
<dbReference type="AlphaFoldDB" id="A0A814ARN0"/>
<dbReference type="GO" id="GO:0004800">
    <property type="term" value="F:thyroxine 5'-deiodinase activity"/>
    <property type="evidence" value="ECO:0007669"/>
    <property type="project" value="InterPro"/>
</dbReference>
<feature type="signal peptide" evidence="2">
    <location>
        <begin position="1"/>
        <end position="16"/>
    </location>
</feature>
<evidence type="ECO:0000313" key="4">
    <source>
        <dbReference type="Proteomes" id="UP000663891"/>
    </source>
</evidence>
<dbReference type="EMBL" id="CAJNON010000072">
    <property type="protein sequence ID" value="CAF0916608.1"/>
    <property type="molecule type" value="Genomic_DNA"/>
</dbReference>
<comment type="similarity">
    <text evidence="1">Belongs to the iodothyronine deiodinase family.</text>
</comment>
<keyword evidence="1" id="KW-0893">Thyroid hormones biosynthesis</keyword>
<dbReference type="OrthoDB" id="428577at2759"/>
<feature type="chain" id="PRO_5032621188" description="Iodothyronine deiodinase" evidence="2">
    <location>
        <begin position="17"/>
        <end position="247"/>
    </location>
</feature>
<dbReference type="PANTHER" id="PTHR11781">
    <property type="entry name" value="IODOTHYRONINE DEIODINASE"/>
    <property type="match status" value="1"/>
</dbReference>
<keyword evidence="2" id="KW-0732">Signal</keyword>